<keyword evidence="3" id="KW-1185">Reference proteome</keyword>
<gene>
    <name evidence="2" type="ORF">K443DRAFT_477261</name>
</gene>
<dbReference type="Proteomes" id="UP000054477">
    <property type="component" value="Unassembled WGS sequence"/>
</dbReference>
<reference evidence="3" key="2">
    <citation type="submission" date="2015-01" db="EMBL/GenBank/DDBJ databases">
        <title>Evolutionary Origins and Diversification of the Mycorrhizal Mutualists.</title>
        <authorList>
            <consortium name="DOE Joint Genome Institute"/>
            <consortium name="Mycorrhizal Genomics Consortium"/>
            <person name="Kohler A."/>
            <person name="Kuo A."/>
            <person name="Nagy L.G."/>
            <person name="Floudas D."/>
            <person name="Copeland A."/>
            <person name="Barry K.W."/>
            <person name="Cichocki N."/>
            <person name="Veneault-Fourrey C."/>
            <person name="LaButti K."/>
            <person name="Lindquist E.A."/>
            <person name="Lipzen A."/>
            <person name="Lundell T."/>
            <person name="Morin E."/>
            <person name="Murat C."/>
            <person name="Riley R."/>
            <person name="Ohm R."/>
            <person name="Sun H."/>
            <person name="Tunlid A."/>
            <person name="Henrissat B."/>
            <person name="Grigoriev I.V."/>
            <person name="Hibbett D.S."/>
            <person name="Martin F."/>
        </authorList>
    </citation>
    <scope>NUCLEOTIDE SEQUENCE [LARGE SCALE GENOMIC DNA]</scope>
    <source>
        <strain evidence="3">LaAM-08-1</strain>
    </source>
</reference>
<reference evidence="2 3" key="1">
    <citation type="submission" date="2014-04" db="EMBL/GenBank/DDBJ databases">
        <authorList>
            <consortium name="DOE Joint Genome Institute"/>
            <person name="Kuo A."/>
            <person name="Kohler A."/>
            <person name="Nagy L.G."/>
            <person name="Floudas D."/>
            <person name="Copeland A."/>
            <person name="Barry K.W."/>
            <person name="Cichocki N."/>
            <person name="Veneault-Fourrey C."/>
            <person name="LaButti K."/>
            <person name="Lindquist E.A."/>
            <person name="Lipzen A."/>
            <person name="Lundell T."/>
            <person name="Morin E."/>
            <person name="Murat C."/>
            <person name="Sun H."/>
            <person name="Tunlid A."/>
            <person name="Henrissat B."/>
            <person name="Grigoriev I.V."/>
            <person name="Hibbett D.S."/>
            <person name="Martin F."/>
            <person name="Nordberg H.P."/>
            <person name="Cantor M.N."/>
            <person name="Hua S.X."/>
        </authorList>
    </citation>
    <scope>NUCLEOTIDE SEQUENCE [LARGE SCALE GENOMIC DNA]</scope>
    <source>
        <strain evidence="2 3">LaAM-08-1</strain>
    </source>
</reference>
<dbReference type="OrthoDB" id="3130124at2759"/>
<accession>A0A0C9XPI3</accession>
<dbReference type="EMBL" id="KN838580">
    <property type="protein sequence ID" value="KIK03459.1"/>
    <property type="molecule type" value="Genomic_DNA"/>
</dbReference>
<evidence type="ECO:0000256" key="1">
    <source>
        <dbReference type="SAM" id="MobiDB-lite"/>
    </source>
</evidence>
<dbReference type="HOGENOM" id="CLU_121532_0_0_1"/>
<proteinExistence type="predicted"/>
<evidence type="ECO:0000313" key="3">
    <source>
        <dbReference type="Proteomes" id="UP000054477"/>
    </source>
</evidence>
<feature type="region of interest" description="Disordered" evidence="1">
    <location>
        <begin position="1"/>
        <end position="41"/>
    </location>
</feature>
<evidence type="ECO:0000313" key="2">
    <source>
        <dbReference type="EMBL" id="KIK03459.1"/>
    </source>
</evidence>
<name>A0A0C9XPI3_9AGAR</name>
<sequence>MPRSMTPIRSREVPQATPGHGRPPVFQKEETPTRAGELGSGENGQFLIAFVCYSGSDSTTPTKPNSPDFSDSTVFRIHLGHLHPFVDRPTKGILPLWNLPSEAASAQSSWIRLHIFASSHGTRRSLLESISNSTTLLLTLSSTKDRR</sequence>
<protein>
    <submittedName>
        <fullName evidence="2">Uncharacterized protein</fullName>
    </submittedName>
</protein>
<dbReference type="AlphaFoldDB" id="A0A0C9XPI3"/>
<organism evidence="2 3">
    <name type="scientific">Laccaria amethystina LaAM-08-1</name>
    <dbReference type="NCBI Taxonomy" id="1095629"/>
    <lineage>
        <taxon>Eukaryota</taxon>
        <taxon>Fungi</taxon>
        <taxon>Dikarya</taxon>
        <taxon>Basidiomycota</taxon>
        <taxon>Agaricomycotina</taxon>
        <taxon>Agaricomycetes</taxon>
        <taxon>Agaricomycetidae</taxon>
        <taxon>Agaricales</taxon>
        <taxon>Agaricineae</taxon>
        <taxon>Hydnangiaceae</taxon>
        <taxon>Laccaria</taxon>
    </lineage>
</organism>